<name>A0A951PTZ3_9NOST</name>
<reference evidence="1" key="2">
    <citation type="journal article" date="2022" name="Microbiol. Resour. Announc.">
        <title>Metagenome Sequencing to Explore Phylogenomics of Terrestrial Cyanobacteria.</title>
        <authorList>
            <person name="Ward R.D."/>
            <person name="Stajich J.E."/>
            <person name="Johansen J.R."/>
            <person name="Huntemann M."/>
            <person name="Clum A."/>
            <person name="Foster B."/>
            <person name="Foster B."/>
            <person name="Roux S."/>
            <person name="Palaniappan K."/>
            <person name="Varghese N."/>
            <person name="Mukherjee S."/>
            <person name="Reddy T.B.K."/>
            <person name="Daum C."/>
            <person name="Copeland A."/>
            <person name="Chen I.A."/>
            <person name="Ivanova N.N."/>
            <person name="Kyrpides N.C."/>
            <person name="Shapiro N."/>
            <person name="Eloe-Fadrosh E.A."/>
            <person name="Pietrasiak N."/>
        </authorList>
    </citation>
    <scope>NUCLEOTIDE SEQUENCE</scope>
    <source>
        <strain evidence="1">JT2-VF2</strain>
    </source>
</reference>
<sequence length="83" mass="8848">MQHEQKNIAKSLIIAESLIEELSDEQLAACIGGCSLTINAGQTTGIEVPLIKLPISVQPSVDTGIASVNADTDGSQRFGYYRK</sequence>
<evidence type="ECO:0000313" key="1">
    <source>
        <dbReference type="EMBL" id="MBW4559825.1"/>
    </source>
</evidence>
<proteinExistence type="predicted"/>
<comment type="caution">
    <text evidence="1">The sequence shown here is derived from an EMBL/GenBank/DDBJ whole genome shotgun (WGS) entry which is preliminary data.</text>
</comment>
<protein>
    <submittedName>
        <fullName evidence="1">Uncharacterized protein</fullName>
    </submittedName>
</protein>
<reference evidence="1" key="1">
    <citation type="submission" date="2021-05" db="EMBL/GenBank/DDBJ databases">
        <authorList>
            <person name="Pietrasiak N."/>
            <person name="Ward R."/>
            <person name="Stajich J.E."/>
            <person name="Kurbessoian T."/>
        </authorList>
    </citation>
    <scope>NUCLEOTIDE SEQUENCE</scope>
    <source>
        <strain evidence="1">JT2-VF2</strain>
    </source>
</reference>
<dbReference type="EMBL" id="JAHHHN010000001">
    <property type="protein sequence ID" value="MBW4559825.1"/>
    <property type="molecule type" value="Genomic_DNA"/>
</dbReference>
<dbReference type="AlphaFoldDB" id="A0A951PTZ3"/>
<accession>A0A951PTZ3</accession>
<evidence type="ECO:0000313" key="2">
    <source>
        <dbReference type="Proteomes" id="UP000715781"/>
    </source>
</evidence>
<gene>
    <name evidence="1" type="ORF">KME32_01495</name>
</gene>
<organism evidence="1 2">
    <name type="scientific">Mojavia pulchra JT2-VF2</name>
    <dbReference type="NCBI Taxonomy" id="287848"/>
    <lineage>
        <taxon>Bacteria</taxon>
        <taxon>Bacillati</taxon>
        <taxon>Cyanobacteriota</taxon>
        <taxon>Cyanophyceae</taxon>
        <taxon>Nostocales</taxon>
        <taxon>Nostocaceae</taxon>
    </lineage>
</organism>
<dbReference type="Proteomes" id="UP000715781">
    <property type="component" value="Unassembled WGS sequence"/>
</dbReference>